<keyword evidence="2 5" id="KW-0812">Transmembrane</keyword>
<reference evidence="7" key="1">
    <citation type="submission" date="2022-07" db="EMBL/GenBank/DDBJ databases">
        <title>Genome Sequence of Leucocoprinus birnbaumii.</title>
        <authorList>
            <person name="Buettner E."/>
        </authorList>
    </citation>
    <scope>NUCLEOTIDE SEQUENCE</scope>
    <source>
        <strain evidence="7">VT141</strain>
    </source>
</reference>
<evidence type="ECO:0000313" key="8">
    <source>
        <dbReference type="Proteomes" id="UP001213000"/>
    </source>
</evidence>
<dbReference type="EMBL" id="JANIEX010001277">
    <property type="protein sequence ID" value="KAJ3559783.1"/>
    <property type="molecule type" value="Genomic_DNA"/>
</dbReference>
<keyword evidence="4 5" id="KW-0472">Membrane</keyword>
<comment type="caution">
    <text evidence="7">The sequence shown here is derived from an EMBL/GenBank/DDBJ whole genome shotgun (WGS) entry which is preliminary data.</text>
</comment>
<evidence type="ECO:0000313" key="7">
    <source>
        <dbReference type="EMBL" id="KAJ3559783.1"/>
    </source>
</evidence>
<proteinExistence type="predicted"/>
<dbReference type="PANTHER" id="PTHR23501">
    <property type="entry name" value="MAJOR FACILITATOR SUPERFAMILY"/>
    <property type="match status" value="1"/>
</dbReference>
<keyword evidence="3 5" id="KW-1133">Transmembrane helix</keyword>
<dbReference type="PROSITE" id="PS50850">
    <property type="entry name" value="MFS"/>
    <property type="match status" value="1"/>
</dbReference>
<dbReference type="Gene3D" id="1.20.1720.10">
    <property type="entry name" value="Multidrug resistance protein D"/>
    <property type="match status" value="1"/>
</dbReference>
<feature type="domain" description="Major facilitator superfamily (MFS) profile" evidence="6">
    <location>
        <begin position="36"/>
        <end position="500"/>
    </location>
</feature>
<dbReference type="PANTHER" id="PTHR23501:SF189">
    <property type="entry name" value="DRUG TRANSPORTER, PUTATIVE (AFU_ORTHOLOGUE AFUA_4G03920)-RELATED"/>
    <property type="match status" value="1"/>
</dbReference>
<keyword evidence="8" id="KW-1185">Reference proteome</keyword>
<sequence length="528" mass="57039">MGDKGNSEATTRGPGCNEVQLTDQTNLLPFKKILTCFMGLGLCVFISQMDAVIVATALPTISTAFSAGSVSSWVPSAYLLTTTSFQPLYGRFSDIFGRKATLTAAMLILVVGNLAAGFSQSILQLIVLRGIAGAGGGGGLAQKASWRWVFWISAPMALCTIVVVNFILPLKSVQGNIKSKLLAIDYVGSVLSLGANALVILPIIWGGVTFPWNSAIVLATLTSGTLTWVLFITWEWKGARLPIVPMHIFKHSTVCGVYIAMFINGLVVFSSMYYLPQFFQVALGYTPIHAGVFLIPLFAGQEVVSWVSGVIVTKTGRYRALIYSGFATWSLACGLISTIKPHTHQSVMVIFMLVASLGSGQVRLSLLLLRRAFIQSQTFQTTTVAAQASVSRQDMSVVTAFRNFVRMLGAVLALAIDAALINNTLRSSMQALSLSEDVIKSVIDNPVLLSTPDSISLSTEQATLILEQGYTQGFRRVFILNAVLTALATVTSMWLIKHKNLMRGDEERLRELASGRRKTTDDEKVDGG</sequence>
<dbReference type="SUPFAM" id="SSF103473">
    <property type="entry name" value="MFS general substrate transporter"/>
    <property type="match status" value="1"/>
</dbReference>
<gene>
    <name evidence="7" type="ORF">NP233_g11177</name>
</gene>
<comment type="subcellular location">
    <subcellularLocation>
        <location evidence="1">Membrane</location>
        <topology evidence="1">Multi-pass membrane protein</topology>
    </subcellularLocation>
</comment>
<dbReference type="GO" id="GO:0022857">
    <property type="term" value="F:transmembrane transporter activity"/>
    <property type="evidence" value="ECO:0007669"/>
    <property type="project" value="InterPro"/>
</dbReference>
<dbReference type="Proteomes" id="UP001213000">
    <property type="component" value="Unassembled WGS sequence"/>
</dbReference>
<dbReference type="InterPro" id="IPR036259">
    <property type="entry name" value="MFS_trans_sf"/>
</dbReference>
<evidence type="ECO:0000256" key="3">
    <source>
        <dbReference type="ARBA" id="ARBA00022989"/>
    </source>
</evidence>
<feature type="transmembrane region" description="Helical" evidence="5">
    <location>
        <begin position="320"/>
        <end position="339"/>
    </location>
</feature>
<dbReference type="InterPro" id="IPR011701">
    <property type="entry name" value="MFS"/>
</dbReference>
<evidence type="ECO:0000259" key="6">
    <source>
        <dbReference type="PROSITE" id="PS50850"/>
    </source>
</evidence>
<feature type="transmembrane region" description="Helical" evidence="5">
    <location>
        <begin position="211"/>
        <end position="234"/>
    </location>
</feature>
<dbReference type="Pfam" id="PF07690">
    <property type="entry name" value="MFS_1"/>
    <property type="match status" value="1"/>
</dbReference>
<feature type="transmembrane region" description="Helical" evidence="5">
    <location>
        <begin position="102"/>
        <end position="128"/>
    </location>
</feature>
<dbReference type="GO" id="GO:0005886">
    <property type="term" value="C:plasma membrane"/>
    <property type="evidence" value="ECO:0007669"/>
    <property type="project" value="TreeGrafter"/>
</dbReference>
<feature type="transmembrane region" description="Helical" evidence="5">
    <location>
        <begin position="255"/>
        <end position="275"/>
    </location>
</feature>
<evidence type="ECO:0000256" key="5">
    <source>
        <dbReference type="SAM" id="Phobius"/>
    </source>
</evidence>
<feature type="transmembrane region" description="Helical" evidence="5">
    <location>
        <begin position="182"/>
        <end position="205"/>
    </location>
</feature>
<organism evidence="7 8">
    <name type="scientific">Leucocoprinus birnbaumii</name>
    <dbReference type="NCBI Taxonomy" id="56174"/>
    <lineage>
        <taxon>Eukaryota</taxon>
        <taxon>Fungi</taxon>
        <taxon>Dikarya</taxon>
        <taxon>Basidiomycota</taxon>
        <taxon>Agaricomycotina</taxon>
        <taxon>Agaricomycetes</taxon>
        <taxon>Agaricomycetidae</taxon>
        <taxon>Agaricales</taxon>
        <taxon>Agaricineae</taxon>
        <taxon>Agaricaceae</taxon>
        <taxon>Leucocoprinus</taxon>
    </lineage>
</organism>
<feature type="transmembrane region" description="Helical" evidence="5">
    <location>
        <begin position="345"/>
        <end position="369"/>
    </location>
</feature>
<evidence type="ECO:0000256" key="1">
    <source>
        <dbReference type="ARBA" id="ARBA00004141"/>
    </source>
</evidence>
<name>A0AAD5VGX3_9AGAR</name>
<dbReference type="InterPro" id="IPR020846">
    <property type="entry name" value="MFS_dom"/>
</dbReference>
<dbReference type="Gene3D" id="1.20.1250.20">
    <property type="entry name" value="MFS general substrate transporter like domains"/>
    <property type="match status" value="1"/>
</dbReference>
<accession>A0AAD5VGX3</accession>
<feature type="transmembrane region" description="Helical" evidence="5">
    <location>
        <begin position="148"/>
        <end position="170"/>
    </location>
</feature>
<evidence type="ECO:0000256" key="4">
    <source>
        <dbReference type="ARBA" id="ARBA00023136"/>
    </source>
</evidence>
<protein>
    <recommendedName>
        <fullName evidence="6">Major facilitator superfamily (MFS) profile domain-containing protein</fullName>
    </recommendedName>
</protein>
<evidence type="ECO:0000256" key="2">
    <source>
        <dbReference type="ARBA" id="ARBA00022692"/>
    </source>
</evidence>
<feature type="transmembrane region" description="Helical" evidence="5">
    <location>
        <begin position="33"/>
        <end position="55"/>
    </location>
</feature>
<dbReference type="AlphaFoldDB" id="A0AAD5VGX3"/>
<feature type="transmembrane region" description="Helical" evidence="5">
    <location>
        <begin position="477"/>
        <end position="496"/>
    </location>
</feature>